<dbReference type="GO" id="GO:0006308">
    <property type="term" value="P:DNA catabolic process"/>
    <property type="evidence" value="ECO:0007669"/>
    <property type="project" value="UniProtKB-UniRule"/>
</dbReference>
<reference evidence="9 10" key="1">
    <citation type="submission" date="2019-01" db="EMBL/GenBank/DDBJ databases">
        <title>Lactibacter flavus gen. nov., sp. nov., a novel bacterium of the family Propionibacteriaceae isolated from raw milk and dairy products.</title>
        <authorList>
            <person name="Huptas C."/>
            <person name="Wenning M."/>
            <person name="Breitenwieser F."/>
            <person name="Doll E."/>
            <person name="Von Neubeck M."/>
            <person name="Busse H.-J."/>
            <person name="Scherer S."/>
        </authorList>
    </citation>
    <scope>NUCLEOTIDE SEQUENCE [LARGE SCALE GENOMIC DNA]</scope>
    <source>
        <strain evidence="9 10">KCTC 33808</strain>
    </source>
</reference>
<evidence type="ECO:0000256" key="5">
    <source>
        <dbReference type="HAMAP-Rule" id="MF_00378"/>
    </source>
</evidence>
<dbReference type="RefSeq" id="WP_131167228.1">
    <property type="nucleotide sequence ID" value="NZ_SDMQ01000002.1"/>
</dbReference>
<keyword evidence="2 5" id="KW-0540">Nuclease</keyword>
<comment type="function">
    <text evidence="5">Bidirectionally degrades single-stranded DNA into large acid-insoluble oligonucleotides, which are then degraded further into small acid-soluble oligonucleotides.</text>
</comment>
<evidence type="ECO:0000259" key="8">
    <source>
        <dbReference type="Pfam" id="PF13742"/>
    </source>
</evidence>
<dbReference type="AlphaFoldDB" id="A0A4Q9KGA2"/>
<dbReference type="GO" id="GO:0003676">
    <property type="term" value="F:nucleic acid binding"/>
    <property type="evidence" value="ECO:0007669"/>
    <property type="project" value="InterPro"/>
</dbReference>
<dbReference type="EC" id="3.1.11.6" evidence="5"/>
<dbReference type="EMBL" id="SDMQ01000002">
    <property type="protein sequence ID" value="TBT87442.1"/>
    <property type="molecule type" value="Genomic_DNA"/>
</dbReference>
<protein>
    <recommendedName>
        <fullName evidence="5">Exodeoxyribonuclease 7 large subunit</fullName>
        <ecNumber evidence="5">3.1.11.6</ecNumber>
    </recommendedName>
    <alternativeName>
        <fullName evidence="5">Exodeoxyribonuclease VII large subunit</fullName>
        <shortName evidence="5">Exonuclease VII large subunit</shortName>
    </alternativeName>
</protein>
<accession>A0A4Q9KGA2</accession>
<dbReference type="Pfam" id="PF13742">
    <property type="entry name" value="tRNA_anti_2"/>
    <property type="match status" value="1"/>
</dbReference>
<dbReference type="GO" id="GO:0005737">
    <property type="term" value="C:cytoplasm"/>
    <property type="evidence" value="ECO:0007669"/>
    <property type="project" value="UniProtKB-SubCell"/>
</dbReference>
<dbReference type="CDD" id="cd04489">
    <property type="entry name" value="ExoVII_LU_OBF"/>
    <property type="match status" value="1"/>
</dbReference>
<proteinExistence type="inferred from homology"/>
<organism evidence="9 10">
    <name type="scientific">Propioniciclava sinopodophylli</name>
    <dbReference type="NCBI Taxonomy" id="1837344"/>
    <lineage>
        <taxon>Bacteria</taxon>
        <taxon>Bacillati</taxon>
        <taxon>Actinomycetota</taxon>
        <taxon>Actinomycetes</taxon>
        <taxon>Propionibacteriales</taxon>
        <taxon>Propionibacteriaceae</taxon>
        <taxon>Propioniciclava</taxon>
    </lineage>
</organism>
<dbReference type="HAMAP" id="MF_00378">
    <property type="entry name" value="Exonuc_7_L"/>
    <property type="match status" value="1"/>
</dbReference>
<evidence type="ECO:0000256" key="6">
    <source>
        <dbReference type="RuleBase" id="RU004355"/>
    </source>
</evidence>
<evidence type="ECO:0000256" key="3">
    <source>
        <dbReference type="ARBA" id="ARBA00022801"/>
    </source>
</evidence>
<evidence type="ECO:0000256" key="1">
    <source>
        <dbReference type="ARBA" id="ARBA00022490"/>
    </source>
</evidence>
<evidence type="ECO:0000313" key="10">
    <source>
        <dbReference type="Proteomes" id="UP000292373"/>
    </source>
</evidence>
<comment type="catalytic activity">
    <reaction evidence="5 6">
        <text>Exonucleolytic cleavage in either 5'- to 3'- or 3'- to 5'-direction to yield nucleoside 5'-phosphates.</text>
        <dbReference type="EC" id="3.1.11.6"/>
    </reaction>
</comment>
<feature type="domain" description="Exonuclease VII large subunit C-terminal" evidence="7">
    <location>
        <begin position="128"/>
        <end position="344"/>
    </location>
</feature>
<sequence length="410" mass="44408">MPLTSSPEQPQPLREVVRLLKGWVERTGAVWVEGQVIQLKRRAGSSIHFLTLRDKLADVSVQVSVSTATLDAAGPVTEGALVAAHVKAQVYPANGSLTFACDDLRPSGEGRLLAHLEQRKRALQAEGLFARERKQRLPFLPRSIGLVTARESAAERDVVENVRRRWPGAVIVTRHALMQGLQAVEQVTDALRSLDADLAVDVIVIARGGGSVEDLLPFSDEGLARAVFACRTPVVSAIGHETDTPILDLVADVRASTPTDAAKLVVPDAADEARIIATGRDRLRAAITARVRSQQEALDALRSRPVLRDPSGAVVLASQRVSDLQERLHRAVRRAVEREQDQLEGHLARVRTLSPRATLQRGYAIVTTDDGRTLASVADIEPDEIIIARLIDGDIAAAVIDVEPNEQESA</sequence>
<dbReference type="OrthoDB" id="9802795at2"/>
<keyword evidence="10" id="KW-1185">Reference proteome</keyword>
<feature type="domain" description="OB-fold nucleic acid binding" evidence="8">
    <location>
        <begin position="14"/>
        <end position="104"/>
    </location>
</feature>
<dbReference type="InterPro" id="IPR020579">
    <property type="entry name" value="Exonuc_VII_lsu_C"/>
</dbReference>
<keyword evidence="3 5" id="KW-0378">Hydrolase</keyword>
<dbReference type="PANTHER" id="PTHR30008">
    <property type="entry name" value="EXODEOXYRIBONUCLEASE 7 LARGE SUBUNIT"/>
    <property type="match status" value="1"/>
</dbReference>
<comment type="caution">
    <text evidence="9">The sequence shown here is derived from an EMBL/GenBank/DDBJ whole genome shotgun (WGS) entry which is preliminary data.</text>
</comment>
<dbReference type="Pfam" id="PF02601">
    <property type="entry name" value="Exonuc_VII_L"/>
    <property type="match status" value="1"/>
</dbReference>
<dbReference type="PANTHER" id="PTHR30008:SF0">
    <property type="entry name" value="EXODEOXYRIBONUCLEASE 7 LARGE SUBUNIT"/>
    <property type="match status" value="1"/>
</dbReference>
<keyword evidence="4 5" id="KW-0269">Exonuclease</keyword>
<keyword evidence="1 5" id="KW-0963">Cytoplasm</keyword>
<gene>
    <name evidence="5" type="primary">xseA</name>
    <name evidence="9" type="ORF">ET989_03845</name>
</gene>
<dbReference type="GO" id="GO:0008855">
    <property type="term" value="F:exodeoxyribonuclease VII activity"/>
    <property type="evidence" value="ECO:0007669"/>
    <property type="project" value="UniProtKB-UniRule"/>
</dbReference>
<dbReference type="InterPro" id="IPR025824">
    <property type="entry name" value="OB-fold_nuc-bd_dom"/>
</dbReference>
<evidence type="ECO:0000259" key="7">
    <source>
        <dbReference type="Pfam" id="PF02601"/>
    </source>
</evidence>
<dbReference type="InterPro" id="IPR003753">
    <property type="entry name" value="Exonuc_VII_L"/>
</dbReference>
<name>A0A4Q9KGA2_9ACTN</name>
<comment type="subunit">
    <text evidence="5">Heterooligomer composed of large and small subunits.</text>
</comment>
<evidence type="ECO:0000256" key="2">
    <source>
        <dbReference type="ARBA" id="ARBA00022722"/>
    </source>
</evidence>
<dbReference type="NCBIfam" id="TIGR00237">
    <property type="entry name" value="xseA"/>
    <property type="match status" value="1"/>
</dbReference>
<dbReference type="GO" id="GO:0009318">
    <property type="term" value="C:exodeoxyribonuclease VII complex"/>
    <property type="evidence" value="ECO:0007669"/>
    <property type="project" value="UniProtKB-UniRule"/>
</dbReference>
<dbReference type="Proteomes" id="UP000292373">
    <property type="component" value="Unassembled WGS sequence"/>
</dbReference>
<comment type="subcellular location">
    <subcellularLocation>
        <location evidence="5 6">Cytoplasm</location>
    </subcellularLocation>
</comment>
<evidence type="ECO:0000313" key="9">
    <source>
        <dbReference type="EMBL" id="TBT87442.1"/>
    </source>
</evidence>
<evidence type="ECO:0000256" key="4">
    <source>
        <dbReference type="ARBA" id="ARBA00022839"/>
    </source>
</evidence>
<comment type="similarity">
    <text evidence="5 6">Belongs to the XseA family.</text>
</comment>